<dbReference type="AlphaFoldDB" id="A0A5J4NCF7"/>
<feature type="domain" description="Translation initiation factor beta propellor-like" evidence="7">
    <location>
        <begin position="1"/>
        <end position="59"/>
    </location>
</feature>
<sequence>MSVWDFDRCERLSCFKTTDITSLAWLNDGEHLLMATTTPRLRVNNGFGVWHYSGQQIFFKRVDPRAVPRPATLDLPAATEHELYQIHVLPVTELPPAPVPRKFEPSADSTANPTKKYVPPALRNRSDVAKQSISASFPSENIAPGRYQPPSTKVDLPVGLDPSYLVSQKSKKRKSKSNSQNQASVTSTSSLPISAQPNRHAPGDSLAEKNKKIRVLKKASFCHFSNLDAR</sequence>
<proteinExistence type="predicted"/>
<evidence type="ECO:0000259" key="7">
    <source>
        <dbReference type="Pfam" id="PF08662"/>
    </source>
</evidence>
<evidence type="ECO:0000256" key="5">
    <source>
        <dbReference type="ARBA" id="ARBA00022917"/>
    </source>
</evidence>
<organism evidence="8 9">
    <name type="scientific">Paragonimus westermani</name>
    <dbReference type="NCBI Taxonomy" id="34504"/>
    <lineage>
        <taxon>Eukaryota</taxon>
        <taxon>Metazoa</taxon>
        <taxon>Spiralia</taxon>
        <taxon>Lophotrochozoa</taxon>
        <taxon>Platyhelminthes</taxon>
        <taxon>Trematoda</taxon>
        <taxon>Digenea</taxon>
        <taxon>Plagiorchiida</taxon>
        <taxon>Troglotremata</taxon>
        <taxon>Troglotrematidae</taxon>
        <taxon>Paragonimus</taxon>
    </lineage>
</organism>
<dbReference type="PANTHER" id="PTHR13227:SF0">
    <property type="entry name" value="EUKARYOTIC TRANSLATION INITIATION FACTOR 2A"/>
    <property type="match status" value="1"/>
</dbReference>
<dbReference type="GO" id="GO:0043022">
    <property type="term" value="F:ribosome binding"/>
    <property type="evidence" value="ECO:0007669"/>
    <property type="project" value="TreeGrafter"/>
</dbReference>
<dbReference type="InterPro" id="IPR013979">
    <property type="entry name" value="TIF_beta_prop-like"/>
</dbReference>
<evidence type="ECO:0000256" key="4">
    <source>
        <dbReference type="ARBA" id="ARBA00022737"/>
    </source>
</evidence>
<keyword evidence="4" id="KW-0677">Repeat</keyword>
<dbReference type="PANTHER" id="PTHR13227">
    <property type="entry name" value="EUKARYOTIC TRANSLATION INITIATION FACTOR 2A"/>
    <property type="match status" value="1"/>
</dbReference>
<dbReference type="GO" id="GO:0003743">
    <property type="term" value="F:translation initiation factor activity"/>
    <property type="evidence" value="ECO:0007669"/>
    <property type="project" value="UniProtKB-KW"/>
</dbReference>
<keyword evidence="5" id="KW-0648">Protein biosynthesis</keyword>
<evidence type="ECO:0000256" key="1">
    <source>
        <dbReference type="ARBA" id="ARBA00003993"/>
    </source>
</evidence>
<dbReference type="Proteomes" id="UP000324629">
    <property type="component" value="Unassembled WGS sequence"/>
</dbReference>
<name>A0A5J4NCF7_9TREM</name>
<evidence type="ECO:0000313" key="9">
    <source>
        <dbReference type="Proteomes" id="UP000324629"/>
    </source>
</evidence>
<keyword evidence="3" id="KW-0853">WD repeat</keyword>
<dbReference type="GO" id="GO:0022627">
    <property type="term" value="C:cytosolic small ribosomal subunit"/>
    <property type="evidence" value="ECO:0007669"/>
    <property type="project" value="TreeGrafter"/>
</dbReference>
<dbReference type="InterPro" id="IPR011387">
    <property type="entry name" value="TIF2A"/>
</dbReference>
<dbReference type="GO" id="GO:0003729">
    <property type="term" value="F:mRNA binding"/>
    <property type="evidence" value="ECO:0007669"/>
    <property type="project" value="TreeGrafter"/>
</dbReference>
<reference evidence="8 9" key="1">
    <citation type="journal article" date="2019" name="Gigascience">
        <title>Whole-genome sequence of the oriental lung fluke Paragonimus westermani.</title>
        <authorList>
            <person name="Oey H."/>
            <person name="Zakrzewski M."/>
            <person name="Narain K."/>
            <person name="Devi K.R."/>
            <person name="Agatsuma T."/>
            <person name="Nawaratna S."/>
            <person name="Gobert G.N."/>
            <person name="Jones M.K."/>
            <person name="Ragan M.A."/>
            <person name="McManus D.P."/>
            <person name="Krause L."/>
        </authorList>
    </citation>
    <scope>NUCLEOTIDE SEQUENCE [LARGE SCALE GENOMIC DNA]</scope>
    <source>
        <strain evidence="8 9">IND2009</strain>
    </source>
</reference>
<comment type="caution">
    <text evidence="8">The sequence shown here is derived from an EMBL/GenBank/DDBJ whole genome shotgun (WGS) entry which is preliminary data.</text>
</comment>
<evidence type="ECO:0000256" key="3">
    <source>
        <dbReference type="ARBA" id="ARBA00022574"/>
    </source>
</evidence>
<evidence type="ECO:0000256" key="6">
    <source>
        <dbReference type="SAM" id="MobiDB-lite"/>
    </source>
</evidence>
<keyword evidence="9" id="KW-1185">Reference proteome</keyword>
<protein>
    <submittedName>
        <fullName evidence="8">Translation initiation factor 2A</fullName>
    </submittedName>
</protein>
<dbReference type="EMBL" id="QNGE01004155">
    <property type="protein sequence ID" value="KAA3673165.1"/>
    <property type="molecule type" value="Genomic_DNA"/>
</dbReference>
<feature type="compositionally biased region" description="Polar residues" evidence="6">
    <location>
        <begin position="129"/>
        <end position="139"/>
    </location>
</feature>
<evidence type="ECO:0000313" key="8">
    <source>
        <dbReference type="EMBL" id="KAA3673165.1"/>
    </source>
</evidence>
<dbReference type="GO" id="GO:0000049">
    <property type="term" value="F:tRNA binding"/>
    <property type="evidence" value="ECO:0007669"/>
    <property type="project" value="TreeGrafter"/>
</dbReference>
<feature type="region of interest" description="Disordered" evidence="6">
    <location>
        <begin position="99"/>
        <end position="209"/>
    </location>
</feature>
<comment type="function">
    <text evidence="1">Functions in the early steps of protein synthesis of a small number of specific mRNAs. Acts by directing the binding of methionyl-tRNAi to 40S ribosomal subunits. In contrast to the eIF-2 complex, it binds methionyl-tRNAi to 40S subunits in a codon-dependent manner, whereas the eIF-2 complex binds methionyl-tRNAi to 40S subunits in a GTP-dependent manner.</text>
</comment>
<feature type="compositionally biased region" description="Polar residues" evidence="6">
    <location>
        <begin position="183"/>
        <end position="197"/>
    </location>
</feature>
<gene>
    <name evidence="8" type="ORF">DEA37_0011718</name>
</gene>
<keyword evidence="2 8" id="KW-0396">Initiation factor</keyword>
<accession>A0A5J4NCF7</accession>
<evidence type="ECO:0000256" key="2">
    <source>
        <dbReference type="ARBA" id="ARBA00022540"/>
    </source>
</evidence>
<dbReference type="Pfam" id="PF08662">
    <property type="entry name" value="eIF2A"/>
    <property type="match status" value="1"/>
</dbReference>